<gene>
    <name evidence="2" type="ORF">LZD57_16290</name>
</gene>
<sequence>MFDESKAPDEAKLEYTGGRLVANSSAVALAAGAAATAATGILSAGVVATLAGGLIGYLLLNRIPKTGRTGSVGEDEQI</sequence>
<evidence type="ECO:0000313" key="2">
    <source>
        <dbReference type="EMBL" id="MCE7029550.1"/>
    </source>
</evidence>
<keyword evidence="1" id="KW-1133">Transmembrane helix</keyword>
<keyword evidence="1" id="KW-0472">Membrane</keyword>
<dbReference type="EMBL" id="JAJUWU010000017">
    <property type="protein sequence ID" value="MCE7029550.1"/>
    <property type="molecule type" value="Genomic_DNA"/>
</dbReference>
<evidence type="ECO:0000256" key="1">
    <source>
        <dbReference type="SAM" id="Phobius"/>
    </source>
</evidence>
<protein>
    <submittedName>
        <fullName evidence="2">Uncharacterized protein</fullName>
    </submittedName>
</protein>
<dbReference type="AlphaFoldDB" id="A0A9X1P199"/>
<accession>A0A9X1P199</accession>
<dbReference type="Proteomes" id="UP001139035">
    <property type="component" value="Unassembled WGS sequence"/>
</dbReference>
<name>A0A9X1P199_9HYPH</name>
<evidence type="ECO:0000313" key="3">
    <source>
        <dbReference type="Proteomes" id="UP001139035"/>
    </source>
</evidence>
<organism evidence="2 3">
    <name type="scientific">Jiella avicenniae</name>
    <dbReference type="NCBI Taxonomy" id="2907202"/>
    <lineage>
        <taxon>Bacteria</taxon>
        <taxon>Pseudomonadati</taxon>
        <taxon>Pseudomonadota</taxon>
        <taxon>Alphaproteobacteria</taxon>
        <taxon>Hyphomicrobiales</taxon>
        <taxon>Aurantimonadaceae</taxon>
        <taxon>Jiella</taxon>
    </lineage>
</organism>
<comment type="caution">
    <text evidence="2">The sequence shown here is derived from an EMBL/GenBank/DDBJ whole genome shotgun (WGS) entry which is preliminary data.</text>
</comment>
<proteinExistence type="predicted"/>
<keyword evidence="1" id="KW-0812">Transmembrane</keyword>
<dbReference type="RefSeq" id="WP_233720545.1">
    <property type="nucleotide sequence ID" value="NZ_JAJUWU010000017.1"/>
</dbReference>
<keyword evidence="3" id="KW-1185">Reference proteome</keyword>
<reference evidence="2" key="1">
    <citation type="submission" date="2022-01" db="EMBL/GenBank/DDBJ databases">
        <title>Jiella avicenniae sp. nov., a novel endophytic bacterium isolated from bark of Avicennia marina.</title>
        <authorList>
            <person name="Tuo L."/>
        </authorList>
    </citation>
    <scope>NUCLEOTIDE SEQUENCE</scope>
    <source>
        <strain evidence="2">CBK1P-4</strain>
    </source>
</reference>
<feature type="transmembrane region" description="Helical" evidence="1">
    <location>
        <begin position="27"/>
        <end position="60"/>
    </location>
</feature>